<dbReference type="InterPro" id="IPR000836">
    <property type="entry name" value="PRTase_dom"/>
</dbReference>
<feature type="domain" description="Phosphoribosyltransferase" evidence="2">
    <location>
        <begin position="133"/>
        <end position="225"/>
    </location>
</feature>
<comment type="similarity">
    <text evidence="1">Belongs to the ComF/GntX family.</text>
</comment>
<sequence length="238" mass="27752">MSWLDELFFPRRCPVCRDIVSPWGEMICDTCRKNFHLVADKGCLKCGRLLLNEEKEYCEDCMRMKRCIVRSLTGYDYRQEWVHKMIFHVKYHNERQLLDYPCSEAAHEYRDTIMRWQCDCLIPIPLHPSRQKKRGFNQAEEIARRIGEDWSLPIDTKVLIRVKKTRPQKDLDSATRQKNLEDAFTADKKRAQAYKRVILVDDIYTTGSTMESCAKALLAAGVQQVYGFALSSGRDGAS</sequence>
<proteinExistence type="inferred from homology"/>
<evidence type="ECO:0000313" key="5">
    <source>
        <dbReference type="Proteomes" id="UP001198200"/>
    </source>
</evidence>
<dbReference type="RefSeq" id="WP_308732461.1">
    <property type="nucleotide sequence ID" value="NZ_JAJEQN010000056.1"/>
</dbReference>
<dbReference type="CDD" id="cd06223">
    <property type="entry name" value="PRTases_typeI"/>
    <property type="match status" value="1"/>
</dbReference>
<dbReference type="InterPro" id="IPR044005">
    <property type="entry name" value="DZR_2"/>
</dbReference>
<evidence type="ECO:0000313" key="4">
    <source>
        <dbReference type="EMBL" id="MCC2222906.1"/>
    </source>
</evidence>
<dbReference type="Pfam" id="PF00156">
    <property type="entry name" value="Pribosyltran"/>
    <property type="match status" value="1"/>
</dbReference>
<comment type="caution">
    <text evidence="4">The sequence shown here is derived from an EMBL/GenBank/DDBJ whole genome shotgun (WGS) entry which is preliminary data.</text>
</comment>
<evidence type="ECO:0000256" key="1">
    <source>
        <dbReference type="ARBA" id="ARBA00008007"/>
    </source>
</evidence>
<evidence type="ECO:0000259" key="3">
    <source>
        <dbReference type="Pfam" id="PF18912"/>
    </source>
</evidence>
<keyword evidence="5" id="KW-1185">Reference proteome</keyword>
<dbReference type="PANTHER" id="PTHR47505:SF1">
    <property type="entry name" value="DNA UTILIZATION PROTEIN YHGH"/>
    <property type="match status" value="1"/>
</dbReference>
<accession>A0AAE3E877</accession>
<name>A0AAE3E877_9FIRM</name>
<dbReference type="SUPFAM" id="SSF53271">
    <property type="entry name" value="PRTase-like"/>
    <property type="match status" value="1"/>
</dbReference>
<dbReference type="Gene3D" id="3.40.50.2020">
    <property type="match status" value="1"/>
</dbReference>
<dbReference type="EMBL" id="JAJEQN010000056">
    <property type="protein sequence ID" value="MCC2222906.1"/>
    <property type="molecule type" value="Genomic_DNA"/>
</dbReference>
<dbReference type="Pfam" id="PF18912">
    <property type="entry name" value="DZR_2"/>
    <property type="match status" value="1"/>
</dbReference>
<dbReference type="InterPro" id="IPR051910">
    <property type="entry name" value="ComF/GntX_DNA_util-trans"/>
</dbReference>
<dbReference type="InterPro" id="IPR029057">
    <property type="entry name" value="PRTase-like"/>
</dbReference>
<dbReference type="AlphaFoldDB" id="A0AAE3E877"/>
<feature type="domain" description="Double zinc ribbon" evidence="3">
    <location>
        <begin position="6"/>
        <end position="62"/>
    </location>
</feature>
<dbReference type="Proteomes" id="UP001198200">
    <property type="component" value="Unassembled WGS sequence"/>
</dbReference>
<gene>
    <name evidence="4" type="ORF">LKD48_14970</name>
</gene>
<dbReference type="PANTHER" id="PTHR47505">
    <property type="entry name" value="DNA UTILIZATION PROTEIN YHGH"/>
    <property type="match status" value="1"/>
</dbReference>
<protein>
    <submittedName>
        <fullName evidence="4">ComF family protein</fullName>
    </submittedName>
</protein>
<organism evidence="4 5">
    <name type="scientific">Anthropogastromicrobium aceti</name>
    <dbReference type="NCBI Taxonomy" id="2981768"/>
    <lineage>
        <taxon>Bacteria</taxon>
        <taxon>Bacillati</taxon>
        <taxon>Bacillota</taxon>
        <taxon>Clostridia</taxon>
        <taxon>Lachnospirales</taxon>
        <taxon>Lachnospiraceae</taxon>
        <taxon>Anthropogastromicrobium</taxon>
    </lineage>
</organism>
<evidence type="ECO:0000259" key="2">
    <source>
        <dbReference type="Pfam" id="PF00156"/>
    </source>
</evidence>
<reference evidence="4 5" key="1">
    <citation type="submission" date="2021-10" db="EMBL/GenBank/DDBJ databases">
        <title>Anaerobic single-cell dispensing facilitates the cultivation of human gut bacteria.</title>
        <authorList>
            <person name="Afrizal A."/>
        </authorList>
    </citation>
    <scope>NUCLEOTIDE SEQUENCE [LARGE SCALE GENOMIC DNA]</scope>
    <source>
        <strain evidence="4 5">CLA-AA-H224</strain>
    </source>
</reference>